<evidence type="ECO:0000256" key="2">
    <source>
        <dbReference type="ARBA" id="ARBA00022651"/>
    </source>
</evidence>
<accession>A0ABS9CL70</accession>
<dbReference type="InterPro" id="IPR006710">
    <property type="entry name" value="Glyco_hydro_43"/>
</dbReference>
<feature type="domain" description="CBM6" evidence="7">
    <location>
        <begin position="392"/>
        <end position="490"/>
    </location>
</feature>
<dbReference type="CDD" id="cd18620">
    <property type="entry name" value="GH43_XylA-like"/>
    <property type="match status" value="1"/>
</dbReference>
<dbReference type="PANTHER" id="PTHR43772:SF2">
    <property type="entry name" value="PUTATIVE (AFU_ORTHOLOGUE AFUA_2G04480)-RELATED"/>
    <property type="match status" value="1"/>
</dbReference>
<sequence>MEQVFNPYLPLCEYVPDGEPHVFDGRVYVYGSHDKAHGVKYCEGDYVTWSAPVDNLKDWRYEGVIYRRTQDPSNADDRFQLWAPDVTKGADGRYYLYYCFSFYPEIGVAVADSPAGPFEFYGHVKYPAHLYGGKELNEHLPFDPAVLTDDDGRVYLYYGFAGKPGMKLPDFKKLRELGIEKITPEIMEQIGVEMSPGGMAVELEADMLTMKAEPHMCFPSAKNSAGTGFEGHGFYEASSIRKVGGKYYFVYSSELSHELSYAVSDRPLEGYVYGGALVSNGDIGLNGRTEPVNTLGNNHGGMVQIGEDWYIFYHRQTNGTEFSRQGCAEKLTIQPDGSIAQVEITSCGLNGGPLAAQGTYPASIACHLTSKKTMRRIDYRDPVMREQTRITEADREQYITQIEDGTRVGYKYFDCKGAAAIALELRGTLQGQVTVSLDEAQTQIVGETALTLAEEWQTVEIPVEIADGTHALYFTFSGEGAADFRRFSFKLA</sequence>
<keyword evidence="9" id="KW-1185">Reference proteome</keyword>
<evidence type="ECO:0000313" key="8">
    <source>
        <dbReference type="EMBL" id="MCF2651091.1"/>
    </source>
</evidence>
<evidence type="ECO:0000256" key="6">
    <source>
        <dbReference type="RuleBase" id="RU361187"/>
    </source>
</evidence>
<dbReference type="InterPro" id="IPR052176">
    <property type="entry name" value="Glycosyl_Hydrlase_43_Enz"/>
</dbReference>
<dbReference type="RefSeq" id="WP_235322035.1">
    <property type="nucleotide sequence ID" value="NZ_JAFBIT010000001.1"/>
</dbReference>
<dbReference type="EMBL" id="JAFBIT010000001">
    <property type="protein sequence ID" value="MCF2651091.1"/>
    <property type="molecule type" value="Genomic_DNA"/>
</dbReference>
<proteinExistence type="inferred from homology"/>
<evidence type="ECO:0000259" key="7">
    <source>
        <dbReference type="Pfam" id="PF03422"/>
    </source>
</evidence>
<protein>
    <submittedName>
        <fullName evidence="8">Family 43 glycosylhydrolase</fullName>
    </submittedName>
</protein>
<evidence type="ECO:0000256" key="5">
    <source>
        <dbReference type="ARBA" id="ARBA00023295"/>
    </source>
</evidence>
<keyword evidence="3 6" id="KW-0378">Hydrolase</keyword>
<organism evidence="8 9">
    <name type="scientific">Anaeromassilibacillus senegalensis</name>
    <dbReference type="NCBI Taxonomy" id="1673717"/>
    <lineage>
        <taxon>Bacteria</taxon>
        <taxon>Bacillati</taxon>
        <taxon>Bacillota</taxon>
        <taxon>Clostridia</taxon>
        <taxon>Eubacteriales</taxon>
        <taxon>Acutalibacteraceae</taxon>
        <taxon>Anaeromassilibacillus</taxon>
    </lineage>
</organism>
<dbReference type="InterPro" id="IPR023296">
    <property type="entry name" value="Glyco_hydro_beta-prop_sf"/>
</dbReference>
<name>A0ABS9CL70_9FIRM</name>
<dbReference type="Gene3D" id="2.60.120.260">
    <property type="entry name" value="Galactose-binding domain-like"/>
    <property type="match status" value="1"/>
</dbReference>
<dbReference type="CDD" id="cd04084">
    <property type="entry name" value="CBM6_xylanase-like"/>
    <property type="match status" value="1"/>
</dbReference>
<dbReference type="Proteomes" id="UP001299220">
    <property type="component" value="Unassembled WGS sequence"/>
</dbReference>
<evidence type="ECO:0000313" key="9">
    <source>
        <dbReference type="Proteomes" id="UP001299220"/>
    </source>
</evidence>
<dbReference type="Pfam" id="PF03422">
    <property type="entry name" value="CBM_6"/>
    <property type="match status" value="1"/>
</dbReference>
<dbReference type="InterPro" id="IPR005084">
    <property type="entry name" value="CBM6"/>
</dbReference>
<keyword evidence="2" id="KW-0858">Xylan degradation</keyword>
<comment type="similarity">
    <text evidence="1 6">Belongs to the glycosyl hydrolase 43 family.</text>
</comment>
<evidence type="ECO:0000256" key="1">
    <source>
        <dbReference type="ARBA" id="ARBA00009865"/>
    </source>
</evidence>
<keyword evidence="4" id="KW-0119">Carbohydrate metabolism</keyword>
<evidence type="ECO:0000256" key="3">
    <source>
        <dbReference type="ARBA" id="ARBA00022801"/>
    </source>
</evidence>
<dbReference type="InterPro" id="IPR008979">
    <property type="entry name" value="Galactose-bd-like_sf"/>
</dbReference>
<dbReference type="SUPFAM" id="SSF49785">
    <property type="entry name" value="Galactose-binding domain-like"/>
    <property type="match status" value="1"/>
</dbReference>
<dbReference type="PANTHER" id="PTHR43772">
    <property type="entry name" value="ENDO-1,4-BETA-XYLANASE"/>
    <property type="match status" value="1"/>
</dbReference>
<dbReference type="Pfam" id="PF04616">
    <property type="entry name" value="Glyco_hydro_43"/>
    <property type="match status" value="1"/>
</dbReference>
<comment type="caution">
    <text evidence="8">The sequence shown here is derived from an EMBL/GenBank/DDBJ whole genome shotgun (WGS) entry which is preliminary data.</text>
</comment>
<dbReference type="SUPFAM" id="SSF75005">
    <property type="entry name" value="Arabinanase/levansucrase/invertase"/>
    <property type="match status" value="1"/>
</dbReference>
<dbReference type="Gene3D" id="2.115.10.20">
    <property type="entry name" value="Glycosyl hydrolase domain, family 43"/>
    <property type="match status" value="1"/>
</dbReference>
<keyword evidence="5 6" id="KW-0326">Glycosidase</keyword>
<gene>
    <name evidence="8" type="ORF">JQM67_00505</name>
</gene>
<evidence type="ECO:0000256" key="4">
    <source>
        <dbReference type="ARBA" id="ARBA00023277"/>
    </source>
</evidence>
<reference evidence="8 9" key="1">
    <citation type="submission" date="2020-12" db="EMBL/GenBank/DDBJ databases">
        <title>Whole genome sequences of gut porcine anaerobes.</title>
        <authorList>
            <person name="Kubasova T."/>
            <person name="Jahodarova E."/>
            <person name="Rychlik I."/>
        </authorList>
    </citation>
    <scope>NUCLEOTIDE SEQUENCE [LARGE SCALE GENOMIC DNA]</scope>
    <source>
        <strain evidence="8 9">An867</strain>
    </source>
</reference>
<keyword evidence="2" id="KW-0624">Polysaccharide degradation</keyword>